<keyword evidence="3" id="KW-1185">Reference proteome</keyword>
<feature type="region of interest" description="Disordered" evidence="1">
    <location>
        <begin position="1"/>
        <end position="38"/>
    </location>
</feature>
<evidence type="ECO:0000313" key="3">
    <source>
        <dbReference type="Proteomes" id="UP000887013"/>
    </source>
</evidence>
<gene>
    <name evidence="2" type="ORF">NPIL_598461</name>
</gene>
<accession>A0A8X6TI95</accession>
<reference evidence="2" key="1">
    <citation type="submission" date="2020-08" db="EMBL/GenBank/DDBJ databases">
        <title>Multicomponent nature underlies the extraordinary mechanical properties of spider dragline silk.</title>
        <authorList>
            <person name="Kono N."/>
            <person name="Nakamura H."/>
            <person name="Mori M."/>
            <person name="Yoshida Y."/>
            <person name="Ohtoshi R."/>
            <person name="Malay A.D."/>
            <person name="Moran D.A.P."/>
            <person name="Tomita M."/>
            <person name="Numata K."/>
            <person name="Arakawa K."/>
        </authorList>
    </citation>
    <scope>NUCLEOTIDE SEQUENCE</scope>
</reference>
<dbReference type="Proteomes" id="UP000887013">
    <property type="component" value="Unassembled WGS sequence"/>
</dbReference>
<sequence length="128" mass="14738">METEDTKQENYQNQSVDRYEDKRNTIAGKSLNEPVETHPEEEVNIDIIEEEIENTAPVKHTSITSKIINFIQQNHAEIYWTPDKELRMDGKIIRGVASVQGLGLEIANFFGNDLRHQGRSRVAKNFLL</sequence>
<name>A0A8X6TI95_NEPPI</name>
<protein>
    <submittedName>
        <fullName evidence="2">Uncharacterized protein</fullName>
    </submittedName>
</protein>
<dbReference type="AlphaFoldDB" id="A0A8X6TI95"/>
<proteinExistence type="predicted"/>
<evidence type="ECO:0000256" key="1">
    <source>
        <dbReference type="SAM" id="MobiDB-lite"/>
    </source>
</evidence>
<dbReference type="EMBL" id="BMAW01009222">
    <property type="protein sequence ID" value="GFT12715.1"/>
    <property type="molecule type" value="Genomic_DNA"/>
</dbReference>
<evidence type="ECO:0000313" key="2">
    <source>
        <dbReference type="EMBL" id="GFT12715.1"/>
    </source>
</evidence>
<comment type="caution">
    <text evidence="2">The sequence shown here is derived from an EMBL/GenBank/DDBJ whole genome shotgun (WGS) entry which is preliminary data.</text>
</comment>
<organism evidence="2 3">
    <name type="scientific">Nephila pilipes</name>
    <name type="common">Giant wood spider</name>
    <name type="synonym">Nephila maculata</name>
    <dbReference type="NCBI Taxonomy" id="299642"/>
    <lineage>
        <taxon>Eukaryota</taxon>
        <taxon>Metazoa</taxon>
        <taxon>Ecdysozoa</taxon>
        <taxon>Arthropoda</taxon>
        <taxon>Chelicerata</taxon>
        <taxon>Arachnida</taxon>
        <taxon>Araneae</taxon>
        <taxon>Araneomorphae</taxon>
        <taxon>Entelegynae</taxon>
        <taxon>Araneoidea</taxon>
        <taxon>Nephilidae</taxon>
        <taxon>Nephila</taxon>
    </lineage>
</organism>